<reference evidence="2 3" key="1">
    <citation type="journal article" date="2023" name="Nucleic Acids Res.">
        <title>The hologenome of Daphnia magna reveals possible DNA methylation and microbiome-mediated evolution of the host genome.</title>
        <authorList>
            <person name="Chaturvedi A."/>
            <person name="Li X."/>
            <person name="Dhandapani V."/>
            <person name="Marshall H."/>
            <person name="Kissane S."/>
            <person name="Cuenca-Cambronero M."/>
            <person name="Asole G."/>
            <person name="Calvet F."/>
            <person name="Ruiz-Romero M."/>
            <person name="Marangio P."/>
            <person name="Guigo R."/>
            <person name="Rago D."/>
            <person name="Mirbahai L."/>
            <person name="Eastwood N."/>
            <person name="Colbourne J.K."/>
            <person name="Zhou J."/>
            <person name="Mallon E."/>
            <person name="Orsini L."/>
        </authorList>
    </citation>
    <scope>NUCLEOTIDE SEQUENCE [LARGE SCALE GENOMIC DNA]</scope>
    <source>
        <strain evidence="2">LRV0_1</strain>
    </source>
</reference>
<keyword evidence="3" id="KW-1185">Reference proteome</keyword>
<dbReference type="EMBL" id="JAOYFB010000001">
    <property type="protein sequence ID" value="KAK4004283.1"/>
    <property type="molecule type" value="Genomic_DNA"/>
</dbReference>
<evidence type="ECO:0000313" key="2">
    <source>
        <dbReference type="EMBL" id="KAK4004283.1"/>
    </source>
</evidence>
<evidence type="ECO:0000256" key="1">
    <source>
        <dbReference type="SAM" id="MobiDB-lite"/>
    </source>
</evidence>
<proteinExistence type="predicted"/>
<evidence type="ECO:0000313" key="3">
    <source>
        <dbReference type="Proteomes" id="UP001234178"/>
    </source>
</evidence>
<sequence>MPTWVSDRSFLSGPFKKDKGKQQIATGELKRRLTQKVQEKEGKKYAYSKTCLQLQPASSRLFPDFRAIRIQSGHLNDGKGENETISLSSLTLLSISMSSDCFVTI</sequence>
<comment type="caution">
    <text evidence="2">The sequence shown here is derived from an EMBL/GenBank/DDBJ whole genome shotgun (WGS) entry which is preliminary data.</text>
</comment>
<dbReference type="Proteomes" id="UP001234178">
    <property type="component" value="Unassembled WGS sequence"/>
</dbReference>
<gene>
    <name evidence="2" type="ORF">OUZ56_006023</name>
</gene>
<name>A0ABQ9YUD4_9CRUS</name>
<protein>
    <submittedName>
        <fullName evidence="2">Uncharacterized protein</fullName>
    </submittedName>
</protein>
<feature type="region of interest" description="Disordered" evidence="1">
    <location>
        <begin position="1"/>
        <end position="29"/>
    </location>
</feature>
<accession>A0ABQ9YUD4</accession>
<organism evidence="2 3">
    <name type="scientific">Daphnia magna</name>
    <dbReference type="NCBI Taxonomy" id="35525"/>
    <lineage>
        <taxon>Eukaryota</taxon>
        <taxon>Metazoa</taxon>
        <taxon>Ecdysozoa</taxon>
        <taxon>Arthropoda</taxon>
        <taxon>Crustacea</taxon>
        <taxon>Branchiopoda</taxon>
        <taxon>Diplostraca</taxon>
        <taxon>Cladocera</taxon>
        <taxon>Anomopoda</taxon>
        <taxon>Daphniidae</taxon>
        <taxon>Daphnia</taxon>
    </lineage>
</organism>